<evidence type="ECO:0000256" key="8">
    <source>
        <dbReference type="SAM" id="Phobius"/>
    </source>
</evidence>
<proteinExistence type="predicted"/>
<feature type="transmembrane region" description="Helical" evidence="8">
    <location>
        <begin position="7"/>
        <end position="29"/>
    </location>
</feature>
<evidence type="ECO:0000256" key="4">
    <source>
        <dbReference type="ARBA" id="ARBA00022989"/>
    </source>
</evidence>
<keyword evidence="6" id="KW-0175">Coiled coil</keyword>
<dbReference type="Pfam" id="PF05104">
    <property type="entry name" value="Rib_recp_KP_reg"/>
    <property type="match status" value="1"/>
</dbReference>
<comment type="subcellular location">
    <subcellularLocation>
        <location evidence="1">Endoplasmic reticulum membrane</location>
        <topology evidence="1">Single-pass membrane protein</topology>
    </subcellularLocation>
</comment>
<feature type="compositionally biased region" description="Basic residues" evidence="7">
    <location>
        <begin position="115"/>
        <end position="124"/>
    </location>
</feature>
<feature type="coiled-coil region" evidence="6">
    <location>
        <begin position="1086"/>
        <end position="1274"/>
    </location>
</feature>
<dbReference type="RefSeq" id="XP_017687255.1">
    <property type="nucleotide sequence ID" value="XM_017831766.1"/>
</dbReference>
<dbReference type="PANTHER" id="PTHR18864:SF1">
    <property type="entry name" value="KINECTIN"/>
    <property type="match status" value="1"/>
</dbReference>
<dbReference type="InterPro" id="IPR024854">
    <property type="entry name" value="Kinectin"/>
</dbReference>
<dbReference type="Proteomes" id="UP000504624">
    <property type="component" value="Unplaced"/>
</dbReference>
<feature type="compositionally biased region" description="Basic and acidic residues" evidence="7">
    <location>
        <begin position="174"/>
        <end position="183"/>
    </location>
</feature>
<evidence type="ECO:0000256" key="5">
    <source>
        <dbReference type="ARBA" id="ARBA00023136"/>
    </source>
</evidence>
<evidence type="ECO:0000256" key="7">
    <source>
        <dbReference type="SAM" id="MobiDB-lite"/>
    </source>
</evidence>
<name>A0A6J0IKG2_9PASS</name>
<feature type="compositionally biased region" description="Basic and acidic residues" evidence="7">
    <location>
        <begin position="125"/>
        <end position="137"/>
    </location>
</feature>
<dbReference type="CTD" id="3895"/>
<keyword evidence="2 8" id="KW-0812">Transmembrane</keyword>
<reference evidence="11" key="1">
    <citation type="submission" date="2025-08" db="UniProtKB">
        <authorList>
            <consortium name="RefSeq"/>
        </authorList>
    </citation>
    <scope>IDENTIFICATION</scope>
</reference>
<protein>
    <submittedName>
        <fullName evidence="11">Kinectin isoform X5</fullName>
    </submittedName>
</protein>
<dbReference type="GO" id="GO:0019894">
    <property type="term" value="F:kinesin binding"/>
    <property type="evidence" value="ECO:0007669"/>
    <property type="project" value="InterPro"/>
</dbReference>
<keyword evidence="10" id="KW-1185">Reference proteome</keyword>
<evidence type="ECO:0000256" key="1">
    <source>
        <dbReference type="ARBA" id="ARBA00004389"/>
    </source>
</evidence>
<evidence type="ECO:0000256" key="3">
    <source>
        <dbReference type="ARBA" id="ARBA00022824"/>
    </source>
</evidence>
<feature type="domain" description="Ribosome receptor lysine/proline rich" evidence="9">
    <location>
        <begin position="29"/>
        <end position="171"/>
    </location>
</feature>
<feature type="coiled-coil region" evidence="6">
    <location>
        <begin position="545"/>
        <end position="1056"/>
    </location>
</feature>
<keyword evidence="4 8" id="KW-1133">Transmembrane helix</keyword>
<evidence type="ECO:0000256" key="2">
    <source>
        <dbReference type="ARBA" id="ARBA00022692"/>
    </source>
</evidence>
<feature type="compositionally biased region" description="Basic residues" evidence="7">
    <location>
        <begin position="163"/>
        <end position="173"/>
    </location>
</feature>
<dbReference type="GO" id="GO:0015031">
    <property type="term" value="P:protein transport"/>
    <property type="evidence" value="ECO:0007669"/>
    <property type="project" value="InterPro"/>
</dbReference>
<keyword evidence="5 8" id="KW-0472">Membrane</keyword>
<dbReference type="InterPro" id="IPR007794">
    <property type="entry name" value="Rib_rcpt_KP"/>
</dbReference>
<dbReference type="PANTHER" id="PTHR18864">
    <property type="entry name" value="KINECTIN"/>
    <property type="match status" value="1"/>
</dbReference>
<feature type="region of interest" description="Disordered" evidence="7">
    <location>
        <begin position="48"/>
        <end position="218"/>
    </location>
</feature>
<organism evidence="10 11">
    <name type="scientific">Lepidothrix coronata</name>
    <name type="common">blue-crowned manakin</name>
    <dbReference type="NCBI Taxonomy" id="321398"/>
    <lineage>
        <taxon>Eukaryota</taxon>
        <taxon>Metazoa</taxon>
        <taxon>Chordata</taxon>
        <taxon>Craniata</taxon>
        <taxon>Vertebrata</taxon>
        <taxon>Euteleostomi</taxon>
        <taxon>Archelosauria</taxon>
        <taxon>Archosauria</taxon>
        <taxon>Dinosauria</taxon>
        <taxon>Saurischia</taxon>
        <taxon>Theropoda</taxon>
        <taxon>Coelurosauria</taxon>
        <taxon>Aves</taxon>
        <taxon>Neognathae</taxon>
        <taxon>Neoaves</taxon>
        <taxon>Telluraves</taxon>
        <taxon>Australaves</taxon>
        <taxon>Passeriformes</taxon>
        <taxon>Pipridae</taxon>
        <taxon>Lepidothrix</taxon>
    </lineage>
</organism>
<dbReference type="GO" id="GO:0007018">
    <property type="term" value="P:microtubule-based movement"/>
    <property type="evidence" value="ECO:0007669"/>
    <property type="project" value="InterPro"/>
</dbReference>
<feature type="compositionally biased region" description="Basic and acidic residues" evidence="7">
    <location>
        <begin position="73"/>
        <end position="86"/>
    </location>
</feature>
<evidence type="ECO:0000313" key="11">
    <source>
        <dbReference type="RefSeq" id="XP_017687255.1"/>
    </source>
</evidence>
<dbReference type="OrthoDB" id="5875463at2759"/>
<dbReference type="GO" id="GO:0005789">
    <property type="term" value="C:endoplasmic reticulum membrane"/>
    <property type="evidence" value="ECO:0007669"/>
    <property type="project" value="UniProtKB-SubCell"/>
</dbReference>
<keyword evidence="3" id="KW-0256">Endoplasmic reticulum</keyword>
<feature type="coiled-coil region" evidence="6">
    <location>
        <begin position="328"/>
        <end position="497"/>
    </location>
</feature>
<evidence type="ECO:0000259" key="9">
    <source>
        <dbReference type="Pfam" id="PF05104"/>
    </source>
</evidence>
<gene>
    <name evidence="11" type="primary">KTN1</name>
</gene>
<accession>A0A6J0IKG2</accession>
<sequence>MEFYESTYFIILIPSVVITVIFLFFYLFMRETLYDEVLAKQKRDLKFQPTKADKKKTEKKKNKKKEAQNGNIHESDSESAPRDFKLSDALSTDEEHVTVTPVPSGATEAPAGVRERKKKEKKHKAGQDDHVTKDSEGSKSSGKKVDPVPVTKQPTPPSEPTAAKKKPGQKKQKNGMDDQDSKADSVVSPAKKQEPVLLHQEIKQENVSGKKKVSAKKQKVDNVLVDEPLIQPTTYIPLMDNSDSGTLEKREAVEVVKHNVNEGIQKSSGKKLKNETDKENAEVKFKDFVTSMKNMIFTEDEARCVVEVLKEKSGAIHDFLQKASKAESAAALHQLQDKEKMLNAMKEEAAVAKEQCKQLSQELVAEKERNGLLTAKMRERINTLEKEHNTFQSKIHVSYQESQQMKIKFQQLREQMEAEISHLKQENGILRDAVSTSTNQMESKQSAELNKLRQDYARLMNELGEKSSKLQQEELQKKNAEQAVAQLKVQQQEAERRWEEIQAYLRKRTAEHEAAQQDVQNKLVAKDNEIQSLHSKLTDTMVSKQQLEQRMLQLLEAEQKRASEEDSMQMQVQELIEQNDALNAQLQKFHSQMAAQTSASVLAEELHKVIAEKDKQIKQMEDSLGNEHANLTSKEEELKVLQNMNLSLKSEVQKLQALTNEQAAAAHELERMQKSIHIKDDKIRSLEDQLREELAQISNTKEEFKVLKDQNTALQAEVQKLQTLLSEQTNKDLIEQMEKSMRERDDKIKTVEELLEAGLIQVANKEEELKALRTENSSLRKELQSLQIQQSEQVSFQSLVEELQKVIHEKDGKIKSVEELLQAEVLKVASKEKTVQALTQEIEALKEEVGNSQLEMEKQVSITSQVKELQTLLKGKEKQVKTMEALLEEKEKEIAKKGECLQGQKDTIAQLTVKVQELEQQNLQQLQQVPAASQIQDLQSMLKGEEEQMKKLKAVVEEKEREIANQEKQLQEVQKENESFKAQIQELKQENCKQASLAVQSEELLQVVAGKEKEIASLQNELASQRNAFEQQRKKNNEKQQHLEAAEMETRELLQKLFPKVSLPSNVSHSEWICGFEKMAKEYLREASGSEDVKAMEQKLKEAEEMHILLQLECEKYKSVLAETEGILQRLQRSVEEEESKWKIKVEESQKELKQMKTSVTSLEQEVERLKEEIKEVETLKKEREHLESELEKAEIERSTYVSEVRELKDLLTELQKKLDDSYSEAVRQNEELNLLKTQLNETLSKLKVDQNERQKVAGDLPKAQESLAALEREIGKVFGDANVIENSDVCTESELTDKRLNVAVNLNQDVGHLKKLLVSISQMLSKG</sequence>
<evidence type="ECO:0000313" key="10">
    <source>
        <dbReference type="Proteomes" id="UP000504624"/>
    </source>
</evidence>
<evidence type="ECO:0000256" key="6">
    <source>
        <dbReference type="SAM" id="Coils"/>
    </source>
</evidence>
<dbReference type="GeneID" id="108505589"/>